<evidence type="ECO:0000313" key="3">
    <source>
        <dbReference type="Proteomes" id="UP000287972"/>
    </source>
</evidence>
<feature type="region of interest" description="Disordered" evidence="1">
    <location>
        <begin position="346"/>
        <end position="402"/>
    </location>
</feature>
<evidence type="ECO:0000313" key="2">
    <source>
        <dbReference type="EMBL" id="RSL83784.1"/>
    </source>
</evidence>
<proteinExistence type="predicted"/>
<sequence>MLPSIPSPIYPDDTPGSYMHPYPHTRPESETRLSPTMSDRAFSFRSGLRRPLSPEERYLRTLDREKSFHAILTRTGGRPWYPIERIEAVSMRPTMHAEILEFWQGEVKEPKPGDWVVYERQWERWCRFHRHQLSVRSQPESFSEHSSRCQKRLAKHSFAESLHLEEDLSVQTELSHWIEYLCFEYFEYEKFLQPKLSHQRYKEAWRNLVSTKVLRPDETQDDIEASGYAAACEKERTTLRQAVEIARSNILIADRDMLDPRMKRQTARRKLFDAQAELDSAMKEYDDFQVRKNAIELYKKATTTYRDARSGAKRHEILLRWIRDQIPLIEEKLELPVSTEDGLKLPGGDNWSAAYAPPLPPTQLSAPQKNGKKRTRLPDGPRGSSEEKGGSPPKRSKQDGKI</sequence>
<accession>A0A428S247</accession>
<dbReference type="EMBL" id="NKCL01000078">
    <property type="protein sequence ID" value="RSL83784.1"/>
    <property type="molecule type" value="Genomic_DNA"/>
</dbReference>
<keyword evidence="3" id="KW-1185">Reference proteome</keyword>
<dbReference type="AlphaFoldDB" id="A0A428S247"/>
<dbReference type="Proteomes" id="UP000287972">
    <property type="component" value="Unassembled WGS sequence"/>
</dbReference>
<feature type="region of interest" description="Disordered" evidence="1">
    <location>
        <begin position="1"/>
        <end position="35"/>
    </location>
</feature>
<reference evidence="2 3" key="1">
    <citation type="submission" date="2017-06" db="EMBL/GenBank/DDBJ databases">
        <title>Comparative genomic analysis of Ambrosia Fusariam Clade fungi.</title>
        <authorList>
            <person name="Stajich J.E."/>
            <person name="Carrillo J."/>
            <person name="Kijimoto T."/>
            <person name="Eskalen A."/>
            <person name="O'Donnell K."/>
            <person name="Kasson M."/>
        </authorList>
    </citation>
    <scope>NUCLEOTIDE SEQUENCE [LARGE SCALE GENOMIC DNA]</scope>
    <source>
        <strain evidence="2 3">NRRL62606</strain>
    </source>
</reference>
<feature type="compositionally biased region" description="Basic and acidic residues" evidence="1">
    <location>
        <begin position="376"/>
        <end position="389"/>
    </location>
</feature>
<protein>
    <submittedName>
        <fullName evidence="2">Uncharacterized protein</fullName>
    </submittedName>
</protein>
<comment type="caution">
    <text evidence="2">The sequence shown here is derived from an EMBL/GenBank/DDBJ whole genome shotgun (WGS) entry which is preliminary data.</text>
</comment>
<evidence type="ECO:0000256" key="1">
    <source>
        <dbReference type="SAM" id="MobiDB-lite"/>
    </source>
</evidence>
<organism evidence="2 3">
    <name type="scientific">Fusarium floridanum</name>
    <dbReference type="NCBI Taxonomy" id="1325733"/>
    <lineage>
        <taxon>Eukaryota</taxon>
        <taxon>Fungi</taxon>
        <taxon>Dikarya</taxon>
        <taxon>Ascomycota</taxon>
        <taxon>Pezizomycotina</taxon>
        <taxon>Sordariomycetes</taxon>
        <taxon>Hypocreomycetidae</taxon>
        <taxon>Hypocreales</taxon>
        <taxon>Nectriaceae</taxon>
        <taxon>Fusarium</taxon>
        <taxon>Fusarium solani species complex</taxon>
    </lineage>
</organism>
<gene>
    <name evidence="2" type="ORF">CEP51_004319</name>
</gene>
<name>A0A428S247_9HYPO</name>